<dbReference type="InterPro" id="IPR009057">
    <property type="entry name" value="Homeodomain-like_sf"/>
</dbReference>
<evidence type="ECO:0000313" key="2">
    <source>
        <dbReference type="Proteomes" id="UP000789570"/>
    </source>
</evidence>
<gene>
    <name evidence="1" type="ORF">FCALED_LOCUS17856</name>
</gene>
<dbReference type="SUPFAM" id="SSF46689">
    <property type="entry name" value="Homeodomain-like"/>
    <property type="match status" value="1"/>
</dbReference>
<sequence>MPKKLTLNERRSFINNLWTNGVHDINELHKITHIPKSTLYTYIRKLKNFGIIKPKSRPGRPKLLSPKKRIHLGKLASTRKCATSKEIAFTLNQAYPNFNIASRTIRENLFNLGYRVSIPTSIPMLTVAAKERRVE</sequence>
<accession>A0A9N9P1R7</accession>
<proteinExistence type="predicted"/>
<protein>
    <submittedName>
        <fullName evidence="1">16555_t:CDS:1</fullName>
    </submittedName>
</protein>
<dbReference type="EMBL" id="CAJVPQ010030224">
    <property type="protein sequence ID" value="CAG8776425.1"/>
    <property type="molecule type" value="Genomic_DNA"/>
</dbReference>
<dbReference type="AlphaFoldDB" id="A0A9N9P1R7"/>
<dbReference type="Proteomes" id="UP000789570">
    <property type="component" value="Unassembled WGS sequence"/>
</dbReference>
<dbReference type="InterPro" id="IPR036388">
    <property type="entry name" value="WH-like_DNA-bd_sf"/>
</dbReference>
<keyword evidence="2" id="KW-1185">Reference proteome</keyword>
<name>A0A9N9P1R7_9GLOM</name>
<organism evidence="1 2">
    <name type="scientific">Funneliformis caledonium</name>
    <dbReference type="NCBI Taxonomy" id="1117310"/>
    <lineage>
        <taxon>Eukaryota</taxon>
        <taxon>Fungi</taxon>
        <taxon>Fungi incertae sedis</taxon>
        <taxon>Mucoromycota</taxon>
        <taxon>Glomeromycotina</taxon>
        <taxon>Glomeromycetes</taxon>
        <taxon>Glomerales</taxon>
        <taxon>Glomeraceae</taxon>
        <taxon>Funneliformis</taxon>
    </lineage>
</organism>
<feature type="non-terminal residue" evidence="1">
    <location>
        <position position="135"/>
    </location>
</feature>
<reference evidence="1" key="1">
    <citation type="submission" date="2021-06" db="EMBL/GenBank/DDBJ databases">
        <authorList>
            <person name="Kallberg Y."/>
            <person name="Tangrot J."/>
            <person name="Rosling A."/>
        </authorList>
    </citation>
    <scope>NUCLEOTIDE SEQUENCE</scope>
    <source>
        <strain evidence="1">UK204</strain>
    </source>
</reference>
<dbReference type="Gene3D" id="1.10.10.10">
    <property type="entry name" value="Winged helix-like DNA-binding domain superfamily/Winged helix DNA-binding domain"/>
    <property type="match status" value="1"/>
</dbReference>
<evidence type="ECO:0000313" key="1">
    <source>
        <dbReference type="EMBL" id="CAG8776425.1"/>
    </source>
</evidence>
<dbReference type="OrthoDB" id="2340156at2759"/>
<comment type="caution">
    <text evidence="1">The sequence shown here is derived from an EMBL/GenBank/DDBJ whole genome shotgun (WGS) entry which is preliminary data.</text>
</comment>